<dbReference type="FunFam" id="3.80.10.10:FF:000041">
    <property type="entry name" value="LRR receptor-like serine/threonine-protein kinase ERECTA"/>
    <property type="match status" value="1"/>
</dbReference>
<evidence type="ECO:0000256" key="3">
    <source>
        <dbReference type="ARBA" id="ARBA00022729"/>
    </source>
</evidence>
<sequence length="133" mass="15204">MVELETLNMFGGIYIFLSFDDEPSPIRYSQFSHISGSIPSSIGRLHKLKWLSLGQNEFTGSIPSTFGNLKALNHLNLEQNYFTGKVRPIWDLTQLEFLNLRSNFFDGSIHSSIRFLNWVKQILEVPCRPALVA</sequence>
<dbReference type="Gene3D" id="3.80.10.10">
    <property type="entry name" value="Ribonuclease Inhibitor"/>
    <property type="match status" value="1"/>
</dbReference>
<reference evidence="5" key="1">
    <citation type="submission" date="2021-01" db="EMBL/GenBank/DDBJ databases">
        <authorList>
            <person name="Corre E."/>
            <person name="Pelletier E."/>
            <person name="Niang G."/>
            <person name="Scheremetjew M."/>
            <person name="Finn R."/>
            <person name="Kale V."/>
            <person name="Holt S."/>
            <person name="Cochrane G."/>
            <person name="Meng A."/>
            <person name="Brown T."/>
            <person name="Cohen L."/>
        </authorList>
    </citation>
    <scope>NUCLEOTIDE SEQUENCE</scope>
    <source>
        <strain evidence="5">Grunow 1884</strain>
    </source>
</reference>
<keyword evidence="2" id="KW-0433">Leucine-rich repeat</keyword>
<name>A0A7S1ZGD1_TRICV</name>
<dbReference type="SUPFAM" id="SSF52058">
    <property type="entry name" value="L domain-like"/>
    <property type="match status" value="1"/>
</dbReference>
<evidence type="ECO:0000256" key="2">
    <source>
        <dbReference type="ARBA" id="ARBA00022614"/>
    </source>
</evidence>
<dbReference type="PANTHER" id="PTHR48053:SF32">
    <property type="entry name" value="LEUCINE RICH REPEAT FAMILY PROTEIN, EXPRESSED"/>
    <property type="match status" value="1"/>
</dbReference>
<keyword evidence="3" id="KW-0732">Signal</keyword>
<dbReference type="GO" id="GO:0016020">
    <property type="term" value="C:membrane"/>
    <property type="evidence" value="ECO:0007669"/>
    <property type="project" value="UniProtKB-SubCell"/>
</dbReference>
<dbReference type="InterPro" id="IPR051716">
    <property type="entry name" value="Plant_RL_S/T_kinase"/>
</dbReference>
<accession>A0A7S1ZGD1</accession>
<dbReference type="InterPro" id="IPR032675">
    <property type="entry name" value="LRR_dom_sf"/>
</dbReference>
<evidence type="ECO:0000256" key="4">
    <source>
        <dbReference type="ARBA" id="ARBA00022737"/>
    </source>
</evidence>
<keyword evidence="4" id="KW-0677">Repeat</keyword>
<proteinExistence type="predicted"/>
<dbReference type="AlphaFoldDB" id="A0A7S1ZGD1"/>
<protein>
    <submittedName>
        <fullName evidence="5">Uncharacterized protein</fullName>
    </submittedName>
</protein>
<organism evidence="5">
    <name type="scientific">Trieres chinensis</name>
    <name type="common">Marine centric diatom</name>
    <name type="synonym">Odontella sinensis</name>
    <dbReference type="NCBI Taxonomy" id="1514140"/>
    <lineage>
        <taxon>Eukaryota</taxon>
        <taxon>Sar</taxon>
        <taxon>Stramenopiles</taxon>
        <taxon>Ochrophyta</taxon>
        <taxon>Bacillariophyta</taxon>
        <taxon>Mediophyceae</taxon>
        <taxon>Biddulphiophycidae</taxon>
        <taxon>Eupodiscales</taxon>
        <taxon>Parodontellaceae</taxon>
        <taxon>Trieres</taxon>
    </lineage>
</organism>
<dbReference type="PANTHER" id="PTHR48053">
    <property type="entry name" value="LEUCINE RICH REPEAT FAMILY PROTEIN, EXPRESSED"/>
    <property type="match status" value="1"/>
</dbReference>
<gene>
    <name evidence="5" type="ORF">OSIN01602_LOCUS9547</name>
</gene>
<comment type="subcellular location">
    <subcellularLocation>
        <location evidence="1">Membrane</location>
        <topology evidence="1">Single-pass membrane protein</topology>
    </subcellularLocation>
</comment>
<evidence type="ECO:0000313" key="5">
    <source>
        <dbReference type="EMBL" id="CAD9338223.1"/>
    </source>
</evidence>
<evidence type="ECO:0000256" key="1">
    <source>
        <dbReference type="ARBA" id="ARBA00004167"/>
    </source>
</evidence>
<dbReference type="Pfam" id="PF13855">
    <property type="entry name" value="LRR_8"/>
    <property type="match status" value="1"/>
</dbReference>
<dbReference type="EMBL" id="HBGO01016818">
    <property type="protein sequence ID" value="CAD9338223.1"/>
    <property type="molecule type" value="Transcribed_RNA"/>
</dbReference>
<dbReference type="InterPro" id="IPR001611">
    <property type="entry name" value="Leu-rich_rpt"/>
</dbReference>